<feature type="domain" description="Glucose-methanol-choline oxidoreductase N-terminal" evidence="3">
    <location>
        <begin position="367"/>
        <end position="381"/>
    </location>
</feature>
<dbReference type="InterPro" id="IPR007867">
    <property type="entry name" value="GMC_OxRtase_C"/>
</dbReference>
<comment type="caution">
    <text evidence="4">The sequence shown here is derived from an EMBL/GenBank/DDBJ whole genome shotgun (WGS) entry which is preliminary data.</text>
</comment>
<evidence type="ECO:0000256" key="2">
    <source>
        <dbReference type="SAM" id="SignalP"/>
    </source>
</evidence>
<dbReference type="PANTHER" id="PTHR11552:SF80">
    <property type="entry name" value="GMC OXIDOREDUCTASE"/>
    <property type="match status" value="1"/>
</dbReference>
<dbReference type="InterPro" id="IPR036188">
    <property type="entry name" value="FAD/NAD-bd_sf"/>
</dbReference>
<dbReference type="InterPro" id="IPR000172">
    <property type="entry name" value="GMC_OxRdtase_N"/>
</dbReference>
<name>A0ABP0CRL8_9PEZI</name>
<dbReference type="SUPFAM" id="SSF54373">
    <property type="entry name" value="FAD-linked reductases, C-terminal domain"/>
    <property type="match status" value="1"/>
</dbReference>
<dbReference type="EMBL" id="CAWUHD010000131">
    <property type="protein sequence ID" value="CAK7234212.1"/>
    <property type="molecule type" value="Genomic_DNA"/>
</dbReference>
<feature type="signal peptide" evidence="2">
    <location>
        <begin position="1"/>
        <end position="20"/>
    </location>
</feature>
<dbReference type="InterPro" id="IPR012132">
    <property type="entry name" value="GMC_OxRdtase"/>
</dbReference>
<accession>A0ABP0CRL8</accession>
<organism evidence="4 5">
    <name type="scientific">Sporothrix eucalyptigena</name>
    <dbReference type="NCBI Taxonomy" id="1812306"/>
    <lineage>
        <taxon>Eukaryota</taxon>
        <taxon>Fungi</taxon>
        <taxon>Dikarya</taxon>
        <taxon>Ascomycota</taxon>
        <taxon>Pezizomycotina</taxon>
        <taxon>Sordariomycetes</taxon>
        <taxon>Sordariomycetidae</taxon>
        <taxon>Ophiostomatales</taxon>
        <taxon>Ophiostomataceae</taxon>
        <taxon>Sporothrix</taxon>
    </lineage>
</organism>
<proteinExistence type="inferred from homology"/>
<evidence type="ECO:0000259" key="3">
    <source>
        <dbReference type="PROSITE" id="PS00624"/>
    </source>
</evidence>
<reference evidence="4 5" key="1">
    <citation type="submission" date="2024-01" db="EMBL/GenBank/DDBJ databases">
        <authorList>
            <person name="Allen C."/>
            <person name="Tagirdzhanova G."/>
        </authorList>
    </citation>
    <scope>NUCLEOTIDE SEQUENCE [LARGE SCALE GENOMIC DNA]</scope>
</reference>
<dbReference type="Gene3D" id="3.50.50.60">
    <property type="entry name" value="FAD/NAD(P)-binding domain"/>
    <property type="match status" value="2"/>
</dbReference>
<protein>
    <recommendedName>
        <fullName evidence="3">Glucose-methanol-choline oxidoreductase N-terminal domain-containing protein</fullName>
    </recommendedName>
</protein>
<dbReference type="Gene3D" id="3.30.560.10">
    <property type="entry name" value="Glucose Oxidase, domain 3"/>
    <property type="match status" value="1"/>
</dbReference>
<gene>
    <name evidence="4" type="ORF">SEUCBS140593_008865</name>
</gene>
<evidence type="ECO:0000313" key="4">
    <source>
        <dbReference type="EMBL" id="CAK7234212.1"/>
    </source>
</evidence>
<sequence length="632" mass="67633">MRGALVSLAATALFAGGALAGRMIDGRLAADRASSDNSTYDYIVIGSGPGGGPLACDLARAGYSTLLIEAGDDQGDNPIYSELGNFNTAGNDPDSRWDFWIKHSDDPVREKEFAHYTYRTTNGSFYVGTEPPAGATPLGIQYPRAGTLGGCAMHNGGVCSLPQDDDWNIVVNMTGDTSWEADKMRKYLIKVEKNTYLPANTTGHGFNGWLSTAVQPARWAHDNTLPATRVLKKMAELTGQNVSDVANLVNQDILGDYPHKDTLNAFYNMAQHEDKGGKRSSPNNYIKATLKDPKNYPLTVRLNTLATRVLFADSKNTTTKIPQANGVEVMSGASLYGADPRHTNANVTKQGPVSKVWARREVIVAGGAFNSPQILKLSGVGPAAELTKFKIPVVKDLPGVGERLADNYEGSLLALGQQPVGGGIITLMFKSPNATGPNRNIFTWCGAFSFEGFWPGFPTDYGPNEYECAMVHINPHSQAGTVRLASADPQVPPDINFNFFLNNGTEDLQHLAEAANLLRTAWQAAGAPVLPFNEKHPCPGTGAGNCTDADERALLKTQAYSHHASSSCAIGAENDPLAVLDSKFRVRGVHGLRVVDASAFPRVPGAFPVLPTIMLSAKAAEEIISDAKKGTQ</sequence>
<dbReference type="Pfam" id="PF00732">
    <property type="entry name" value="GMC_oxred_N"/>
    <property type="match status" value="1"/>
</dbReference>
<evidence type="ECO:0000313" key="5">
    <source>
        <dbReference type="Proteomes" id="UP001642482"/>
    </source>
</evidence>
<keyword evidence="5" id="KW-1185">Reference proteome</keyword>
<dbReference type="Proteomes" id="UP001642482">
    <property type="component" value="Unassembled WGS sequence"/>
</dbReference>
<dbReference type="PANTHER" id="PTHR11552">
    <property type="entry name" value="GLUCOSE-METHANOL-CHOLINE GMC OXIDOREDUCTASE"/>
    <property type="match status" value="1"/>
</dbReference>
<keyword evidence="2" id="KW-0732">Signal</keyword>
<evidence type="ECO:0000256" key="1">
    <source>
        <dbReference type="ARBA" id="ARBA00010790"/>
    </source>
</evidence>
<comment type="similarity">
    <text evidence="1">Belongs to the GMC oxidoreductase family.</text>
</comment>
<dbReference type="SUPFAM" id="SSF51905">
    <property type="entry name" value="FAD/NAD(P)-binding domain"/>
    <property type="match status" value="1"/>
</dbReference>
<dbReference type="PROSITE" id="PS00624">
    <property type="entry name" value="GMC_OXRED_2"/>
    <property type="match status" value="1"/>
</dbReference>
<feature type="chain" id="PRO_5045901807" description="Glucose-methanol-choline oxidoreductase N-terminal domain-containing protein" evidence="2">
    <location>
        <begin position="21"/>
        <end position="632"/>
    </location>
</feature>
<dbReference type="Pfam" id="PF05199">
    <property type="entry name" value="GMC_oxred_C"/>
    <property type="match status" value="1"/>
</dbReference>
<dbReference type="PIRSF" id="PIRSF000137">
    <property type="entry name" value="Alcohol_oxidase"/>
    <property type="match status" value="1"/>
</dbReference>